<reference evidence="1 3" key="1">
    <citation type="journal article" date="2011" name="Nature">
        <title>The Medicago genome provides insight into the evolution of rhizobial symbioses.</title>
        <authorList>
            <person name="Young N.D."/>
            <person name="Debelle F."/>
            <person name="Oldroyd G.E."/>
            <person name="Geurts R."/>
            <person name="Cannon S.B."/>
            <person name="Udvardi M.K."/>
            <person name="Benedito V.A."/>
            <person name="Mayer K.F."/>
            <person name="Gouzy J."/>
            <person name="Schoof H."/>
            <person name="Van de Peer Y."/>
            <person name="Proost S."/>
            <person name="Cook D.R."/>
            <person name="Meyers B.C."/>
            <person name="Spannagl M."/>
            <person name="Cheung F."/>
            <person name="De Mita S."/>
            <person name="Krishnakumar V."/>
            <person name="Gundlach H."/>
            <person name="Zhou S."/>
            <person name="Mudge J."/>
            <person name="Bharti A.K."/>
            <person name="Murray J.D."/>
            <person name="Naoumkina M.A."/>
            <person name="Rosen B."/>
            <person name="Silverstein K.A."/>
            <person name="Tang H."/>
            <person name="Rombauts S."/>
            <person name="Zhao P.X."/>
            <person name="Zhou P."/>
            <person name="Barbe V."/>
            <person name="Bardou P."/>
            <person name="Bechner M."/>
            <person name="Bellec A."/>
            <person name="Berger A."/>
            <person name="Berges H."/>
            <person name="Bidwell S."/>
            <person name="Bisseling T."/>
            <person name="Choisne N."/>
            <person name="Couloux A."/>
            <person name="Denny R."/>
            <person name="Deshpande S."/>
            <person name="Dai X."/>
            <person name="Doyle J.J."/>
            <person name="Dudez A.M."/>
            <person name="Farmer A.D."/>
            <person name="Fouteau S."/>
            <person name="Franken C."/>
            <person name="Gibelin C."/>
            <person name="Gish J."/>
            <person name="Goldstein S."/>
            <person name="Gonzalez A.J."/>
            <person name="Green P.J."/>
            <person name="Hallab A."/>
            <person name="Hartog M."/>
            <person name="Hua A."/>
            <person name="Humphray S.J."/>
            <person name="Jeong D.H."/>
            <person name="Jing Y."/>
            <person name="Jocker A."/>
            <person name="Kenton S.M."/>
            <person name="Kim D.J."/>
            <person name="Klee K."/>
            <person name="Lai H."/>
            <person name="Lang C."/>
            <person name="Lin S."/>
            <person name="Macmil S.L."/>
            <person name="Magdelenat G."/>
            <person name="Matthews L."/>
            <person name="McCorrison J."/>
            <person name="Monaghan E.L."/>
            <person name="Mun J.H."/>
            <person name="Najar F.Z."/>
            <person name="Nicholson C."/>
            <person name="Noirot C."/>
            <person name="O'Bleness M."/>
            <person name="Paule C.R."/>
            <person name="Poulain J."/>
            <person name="Prion F."/>
            <person name="Qin B."/>
            <person name="Qu C."/>
            <person name="Retzel E.F."/>
            <person name="Riddle C."/>
            <person name="Sallet E."/>
            <person name="Samain S."/>
            <person name="Samson N."/>
            <person name="Sanders I."/>
            <person name="Saurat O."/>
            <person name="Scarpelli C."/>
            <person name="Schiex T."/>
            <person name="Segurens B."/>
            <person name="Severin A.J."/>
            <person name="Sherrier D.J."/>
            <person name="Shi R."/>
            <person name="Sims S."/>
            <person name="Singer S.R."/>
            <person name="Sinharoy S."/>
            <person name="Sterck L."/>
            <person name="Viollet A."/>
            <person name="Wang B.B."/>
            <person name="Wang K."/>
            <person name="Wang M."/>
            <person name="Wang X."/>
            <person name="Warfsmann J."/>
            <person name="Weissenbach J."/>
            <person name="White D.D."/>
            <person name="White J.D."/>
            <person name="Wiley G.B."/>
            <person name="Wincker P."/>
            <person name="Xing Y."/>
            <person name="Yang L."/>
            <person name="Yao Z."/>
            <person name="Ying F."/>
            <person name="Zhai J."/>
            <person name="Zhou L."/>
            <person name="Zuber A."/>
            <person name="Denarie J."/>
            <person name="Dixon R.A."/>
            <person name="May G.D."/>
            <person name="Schwartz D.C."/>
            <person name="Rogers J."/>
            <person name="Quetier F."/>
            <person name="Town C.D."/>
            <person name="Roe B.A."/>
        </authorList>
    </citation>
    <scope>NUCLEOTIDE SEQUENCE [LARGE SCALE GENOMIC DNA]</scope>
    <source>
        <strain evidence="1">A17</strain>
        <strain evidence="2 3">cv. Jemalong A17</strain>
    </source>
</reference>
<reference evidence="1 3" key="2">
    <citation type="journal article" date="2014" name="BMC Genomics">
        <title>An improved genome release (version Mt4.0) for the model legume Medicago truncatula.</title>
        <authorList>
            <person name="Tang H."/>
            <person name="Krishnakumar V."/>
            <person name="Bidwell S."/>
            <person name="Rosen B."/>
            <person name="Chan A."/>
            <person name="Zhou S."/>
            <person name="Gentzbittel L."/>
            <person name="Childs K.L."/>
            <person name="Yandell M."/>
            <person name="Gundlach H."/>
            <person name="Mayer K.F."/>
            <person name="Schwartz D.C."/>
            <person name="Town C.D."/>
        </authorList>
    </citation>
    <scope>GENOME REANNOTATION</scope>
    <source>
        <strain evidence="1">A17</strain>
        <strain evidence="2 3">cv. Jemalong A17</strain>
    </source>
</reference>
<dbReference type="Proteomes" id="UP000002051">
    <property type="component" value="Chromosome 2"/>
</dbReference>
<organism evidence="1 3">
    <name type="scientific">Medicago truncatula</name>
    <name type="common">Barrel medic</name>
    <name type="synonym">Medicago tribuloides</name>
    <dbReference type="NCBI Taxonomy" id="3880"/>
    <lineage>
        <taxon>Eukaryota</taxon>
        <taxon>Viridiplantae</taxon>
        <taxon>Streptophyta</taxon>
        <taxon>Embryophyta</taxon>
        <taxon>Tracheophyta</taxon>
        <taxon>Spermatophyta</taxon>
        <taxon>Magnoliopsida</taxon>
        <taxon>eudicotyledons</taxon>
        <taxon>Gunneridae</taxon>
        <taxon>Pentapetalae</taxon>
        <taxon>rosids</taxon>
        <taxon>fabids</taxon>
        <taxon>Fabales</taxon>
        <taxon>Fabaceae</taxon>
        <taxon>Papilionoideae</taxon>
        <taxon>50 kb inversion clade</taxon>
        <taxon>NPAAA clade</taxon>
        <taxon>Hologalegina</taxon>
        <taxon>IRL clade</taxon>
        <taxon>Trifolieae</taxon>
        <taxon>Medicago</taxon>
    </lineage>
</organism>
<evidence type="ECO:0000313" key="3">
    <source>
        <dbReference type="Proteomes" id="UP000002051"/>
    </source>
</evidence>
<evidence type="ECO:0000313" key="2">
    <source>
        <dbReference type="EnsemblPlants" id="KEH36882"/>
    </source>
</evidence>
<dbReference type="EMBL" id="CM001218">
    <property type="protein sequence ID" value="KEH36882.1"/>
    <property type="molecule type" value="Genomic_DNA"/>
</dbReference>
<sequence>MVKALGQTEHPGRVRVVGRGVGIREYFGSKYHSTPSVISEAQLATLTKKTTQDVLQTLSFQKNQNFPIYSPITTQHVSTKGSCSIFPQTPDDEEDMDIPEECELYIDGSSNVMAHANVYNLGPTIHNHVLSNDMVRVVVTKDVGIPMKVDVPPKIPEPICQKLIVKAMYMEQALKFKAEHSGIDIELPRDDIMDVCLGKKELHLTILQVWLTYLHRHCVEFGKSDIYGFLDRYYTLGQNDHVSVQTYIQNMMDHNKKDLYLAPCFNKALEGYNKLQGVRRHNKVVWFYPTIFADSTPFQKDEVKNDQERSENLILELIEGNAESS</sequence>
<protein>
    <submittedName>
        <fullName evidence="1 2">Uncharacterized protein</fullName>
    </submittedName>
</protein>
<reference evidence="2" key="3">
    <citation type="submission" date="2015-04" db="UniProtKB">
        <authorList>
            <consortium name="EnsemblPlants"/>
        </authorList>
    </citation>
    <scope>IDENTIFICATION</scope>
    <source>
        <strain evidence="2">cv. Jemalong A17</strain>
    </source>
</reference>
<dbReference type="PANTHER" id="PTHR33018:SF34">
    <property type="entry name" value="OS02G0472350 PROTEIN"/>
    <property type="match status" value="1"/>
</dbReference>
<evidence type="ECO:0000313" key="1">
    <source>
        <dbReference type="EMBL" id="KEH36882.1"/>
    </source>
</evidence>
<dbReference type="PANTHER" id="PTHR33018">
    <property type="entry name" value="OS10G0338966 PROTEIN-RELATED"/>
    <property type="match status" value="1"/>
</dbReference>
<dbReference type="HOGENOM" id="CLU_1039629_0_0_1"/>
<keyword evidence="3" id="KW-1185">Reference proteome</keyword>
<accession>A0A072V516</accession>
<name>A0A072V516_MEDTR</name>
<gene>
    <name evidence="1" type="ordered locus">MTR_2g023630</name>
</gene>
<dbReference type="EnsemblPlants" id="KEH36882">
    <property type="protein sequence ID" value="KEH36882"/>
    <property type="gene ID" value="MTR_2g023630"/>
</dbReference>
<proteinExistence type="predicted"/>
<dbReference type="AlphaFoldDB" id="A0A072V516"/>